<evidence type="ECO:0000313" key="2">
    <source>
        <dbReference type="EMBL" id="VVW35276.1"/>
    </source>
</evidence>
<dbReference type="Gramene" id="NC5G0262480.1">
    <property type="protein sequence ID" value="NC5G0262480.1:cds"/>
    <property type="gene ID" value="NC5G0262480"/>
</dbReference>
<reference evidence="2" key="1">
    <citation type="submission" date="2019-09" db="EMBL/GenBank/DDBJ databases">
        <authorList>
            <person name="Zhang L."/>
        </authorList>
    </citation>
    <scope>NUCLEOTIDE SEQUENCE</scope>
</reference>
<accession>A0A5K1D9Z5</accession>
<organism evidence="2">
    <name type="scientific">Nymphaea colorata</name>
    <name type="common">pocket water lily</name>
    <dbReference type="NCBI Taxonomy" id="210225"/>
    <lineage>
        <taxon>Eukaryota</taxon>
        <taxon>Viridiplantae</taxon>
        <taxon>Streptophyta</taxon>
        <taxon>Embryophyta</taxon>
        <taxon>Tracheophyta</taxon>
        <taxon>Spermatophyta</taxon>
        <taxon>Magnoliopsida</taxon>
        <taxon>Nymphaeales</taxon>
        <taxon>Nymphaeaceae</taxon>
        <taxon>Nymphaea</taxon>
    </lineage>
</organism>
<dbReference type="AlphaFoldDB" id="A0A5K1D9Z5"/>
<proteinExistence type="predicted"/>
<feature type="region of interest" description="Disordered" evidence="1">
    <location>
        <begin position="51"/>
        <end position="84"/>
    </location>
</feature>
<feature type="compositionally biased region" description="Basic and acidic residues" evidence="1">
    <location>
        <begin position="51"/>
        <end position="61"/>
    </location>
</feature>
<name>A0A5K1D9Z5_9MAGN</name>
<gene>
    <name evidence="2" type="ORF">NYM_LOCUS20408</name>
</gene>
<sequence>MDSSRGRLRLVCVWTVGKSGQKKAKVVDAVLLGAGDRPEDGVLLCLATDTKRRPDRTEKQPARHIPSAAAHVAPPSLQPAREDSATGDRFWWTSTQVRVWPFTFLHLYVRRRR</sequence>
<evidence type="ECO:0000256" key="1">
    <source>
        <dbReference type="SAM" id="MobiDB-lite"/>
    </source>
</evidence>
<protein>
    <submittedName>
        <fullName evidence="2">Uncharacterized protein</fullName>
    </submittedName>
</protein>
<dbReference type="EMBL" id="LR721783">
    <property type="protein sequence ID" value="VVW35276.1"/>
    <property type="molecule type" value="Genomic_DNA"/>
</dbReference>